<dbReference type="RefSeq" id="WP_161725857.1">
    <property type="nucleotide sequence ID" value="NZ_JAAAXI010000025.1"/>
</dbReference>
<dbReference type="Gene3D" id="3.40.50.450">
    <property type="match status" value="1"/>
</dbReference>
<name>A0ABW9YZ74_9HYPH</name>
<dbReference type="SUPFAM" id="SSF52309">
    <property type="entry name" value="N-(deoxy)ribosyltransferase-like"/>
    <property type="match status" value="1"/>
</dbReference>
<comment type="caution">
    <text evidence="1">The sequence shown here is derived from an EMBL/GenBank/DDBJ whole genome shotgun (WGS) entry which is preliminary data.</text>
</comment>
<evidence type="ECO:0000313" key="2">
    <source>
        <dbReference type="Proteomes" id="UP000818323"/>
    </source>
</evidence>
<reference evidence="1 2" key="1">
    <citation type="submission" date="2020-01" db="EMBL/GenBank/DDBJ databases">
        <title>Microvirga sp. nov., an arsenate reduction bacterium isolated from Tibet hotspring sediments.</title>
        <authorList>
            <person name="Yuan C.-G."/>
        </authorList>
    </citation>
    <scope>NUCLEOTIDE SEQUENCE [LARGE SCALE GENOMIC DNA]</scope>
    <source>
        <strain evidence="1 2">SYSU G3D203</strain>
    </source>
</reference>
<evidence type="ECO:0008006" key="3">
    <source>
        <dbReference type="Google" id="ProtNLM"/>
    </source>
</evidence>
<dbReference type="EMBL" id="JAAAXJ010000005">
    <property type="protein sequence ID" value="NBJ25127.1"/>
    <property type="molecule type" value="Genomic_DNA"/>
</dbReference>
<organism evidence="1 2">
    <name type="scientific">Microvirga arsenatis</name>
    <dbReference type="NCBI Taxonomy" id="2692265"/>
    <lineage>
        <taxon>Bacteria</taxon>
        <taxon>Pseudomonadati</taxon>
        <taxon>Pseudomonadota</taxon>
        <taxon>Alphaproteobacteria</taxon>
        <taxon>Hyphomicrobiales</taxon>
        <taxon>Methylobacteriaceae</taxon>
        <taxon>Microvirga</taxon>
    </lineage>
</organism>
<protein>
    <recommendedName>
        <fullName evidence="3">Nucleoside 2-deoxyribosyltransferase</fullName>
    </recommendedName>
</protein>
<gene>
    <name evidence="1" type="ORF">GR303_12285</name>
</gene>
<evidence type="ECO:0000313" key="1">
    <source>
        <dbReference type="EMBL" id="NBJ25127.1"/>
    </source>
</evidence>
<sequence length="158" mass="17802">MKRRIYVASSWRNALQPDIVAALKADGHEVYDFRNPAPGESGFSWSEIDPDWLAWSPERYAEHVRQSPIARHGFNRDKAALDWCDTCVLVLPCGRSAHLEAGYAAGQGKRTIFYLHEDRFEPELMYLLGHGFVSSIPGLLQSLRLPDNDFSVLNAVEG</sequence>
<dbReference type="Proteomes" id="UP000818323">
    <property type="component" value="Unassembled WGS sequence"/>
</dbReference>
<accession>A0ABW9YZ74</accession>
<proteinExistence type="predicted"/>
<keyword evidence="2" id="KW-1185">Reference proteome</keyword>